<dbReference type="SUPFAM" id="SSF52025">
    <property type="entry name" value="PA domain"/>
    <property type="match status" value="1"/>
</dbReference>
<dbReference type="SUPFAM" id="SSF53187">
    <property type="entry name" value="Zn-dependent exopeptidases"/>
    <property type="match status" value="1"/>
</dbReference>
<proteinExistence type="predicted"/>
<evidence type="ECO:0008006" key="4">
    <source>
        <dbReference type="Google" id="ProtNLM"/>
    </source>
</evidence>
<keyword evidence="3" id="KW-1185">Reference proteome</keyword>
<evidence type="ECO:0000313" key="3">
    <source>
        <dbReference type="Proteomes" id="UP000426027"/>
    </source>
</evidence>
<name>A0A6I6G4N7_9BACT</name>
<accession>A0A6I6G4N7</accession>
<gene>
    <name evidence="2" type="ORF">GLV81_01295</name>
</gene>
<evidence type="ECO:0000313" key="2">
    <source>
        <dbReference type="EMBL" id="QGW26914.1"/>
    </source>
</evidence>
<feature type="signal peptide" evidence="1">
    <location>
        <begin position="1"/>
        <end position="24"/>
    </location>
</feature>
<evidence type="ECO:0000256" key="1">
    <source>
        <dbReference type="SAM" id="SignalP"/>
    </source>
</evidence>
<dbReference type="EMBL" id="CP046566">
    <property type="protein sequence ID" value="QGW26914.1"/>
    <property type="molecule type" value="Genomic_DNA"/>
</dbReference>
<dbReference type="KEGG" id="fls:GLV81_01295"/>
<organism evidence="2 3">
    <name type="scientific">Phnomibacter ginsenosidimutans</name>
    <dbReference type="NCBI Taxonomy" id="2676868"/>
    <lineage>
        <taxon>Bacteria</taxon>
        <taxon>Pseudomonadati</taxon>
        <taxon>Bacteroidota</taxon>
        <taxon>Chitinophagia</taxon>
        <taxon>Chitinophagales</taxon>
        <taxon>Chitinophagaceae</taxon>
        <taxon>Phnomibacter</taxon>
    </lineage>
</organism>
<dbReference type="InterPro" id="IPR046450">
    <property type="entry name" value="PA_dom_sf"/>
</dbReference>
<feature type="chain" id="PRO_5026291477" description="PA domain-containing protein" evidence="1">
    <location>
        <begin position="25"/>
        <end position="286"/>
    </location>
</feature>
<dbReference type="Gene3D" id="3.50.30.30">
    <property type="match status" value="1"/>
</dbReference>
<sequence>MKTTMNVKHVLLVGLCLSGTAAMAQPTLKQAGKYAQTITPADLKKHLTIVASAEMEGRETATPGEYKAAAYIIEQMKAIGLQPGNNGQWTQSYNVYRDSLTEASLEVNGSKLNLYKDFSATTANYNSHMSFGEVVYVNMEDSLWKNNKVDVSGRLVLVRMKAPAAGAGGRGFFGGPAMVVGQLQAKGAAAVLVMGDRINDGKEPVMSNMTVVKDPARQSINFFSVSDAVAAQLLGAEAAAEKSGKLQSKNIKASVHFSYHEKQITLVSNNILGFLEGTDKKMSSWW</sequence>
<dbReference type="Proteomes" id="UP000426027">
    <property type="component" value="Chromosome"/>
</dbReference>
<keyword evidence="1" id="KW-0732">Signal</keyword>
<reference evidence="2 3" key="1">
    <citation type="submission" date="2019-11" db="EMBL/GenBank/DDBJ databases">
        <authorList>
            <person name="Im W.T."/>
        </authorList>
    </citation>
    <scope>NUCLEOTIDE SEQUENCE [LARGE SCALE GENOMIC DNA]</scope>
    <source>
        <strain evidence="2 3">SB-02</strain>
    </source>
</reference>
<dbReference type="Gene3D" id="3.40.630.10">
    <property type="entry name" value="Zn peptidases"/>
    <property type="match status" value="1"/>
</dbReference>
<dbReference type="RefSeq" id="WP_157476136.1">
    <property type="nucleotide sequence ID" value="NZ_CP046566.1"/>
</dbReference>
<protein>
    <recommendedName>
        <fullName evidence="4">PA domain-containing protein</fullName>
    </recommendedName>
</protein>
<dbReference type="AlphaFoldDB" id="A0A6I6G4N7"/>